<dbReference type="Proteomes" id="UP000197025">
    <property type="component" value="Unassembled WGS sequence"/>
</dbReference>
<dbReference type="EMBL" id="FYEK01000022">
    <property type="protein sequence ID" value="SNB62620.1"/>
    <property type="molecule type" value="Genomic_DNA"/>
</dbReference>
<comment type="subcellular location">
    <subcellularLocation>
        <location evidence="1">Cell envelope</location>
    </subcellularLocation>
</comment>
<feature type="transmembrane region" description="Helical" evidence="6">
    <location>
        <begin position="7"/>
        <end position="28"/>
    </location>
</feature>
<evidence type="ECO:0000259" key="7">
    <source>
        <dbReference type="PROSITE" id="PS51352"/>
    </source>
</evidence>
<dbReference type="InterPro" id="IPR050553">
    <property type="entry name" value="Thioredoxin_ResA/DsbE_sf"/>
</dbReference>
<dbReference type="SUPFAM" id="SSF52833">
    <property type="entry name" value="Thioredoxin-like"/>
    <property type="match status" value="1"/>
</dbReference>
<dbReference type="AlphaFoldDB" id="A0A212QSM3"/>
<organism evidence="8 9">
    <name type="scientific">Thermoflexus hugenholtzii JAD2</name>
    <dbReference type="NCBI Taxonomy" id="877466"/>
    <lineage>
        <taxon>Bacteria</taxon>
        <taxon>Bacillati</taxon>
        <taxon>Chloroflexota</taxon>
        <taxon>Thermoflexia</taxon>
        <taxon>Thermoflexales</taxon>
        <taxon>Thermoflexaceae</taxon>
        <taxon>Thermoflexus</taxon>
    </lineage>
</organism>
<dbReference type="GO" id="GO:0030313">
    <property type="term" value="C:cell envelope"/>
    <property type="evidence" value="ECO:0007669"/>
    <property type="project" value="UniProtKB-SubCell"/>
</dbReference>
<dbReference type="PROSITE" id="PS51352">
    <property type="entry name" value="THIOREDOXIN_2"/>
    <property type="match status" value="1"/>
</dbReference>
<proteinExistence type="predicted"/>
<evidence type="ECO:0000256" key="2">
    <source>
        <dbReference type="ARBA" id="ARBA00022748"/>
    </source>
</evidence>
<evidence type="ECO:0000256" key="4">
    <source>
        <dbReference type="ARBA" id="ARBA00023157"/>
    </source>
</evidence>
<dbReference type="PANTHER" id="PTHR42852:SF6">
    <property type="entry name" value="THIOL:DISULFIDE INTERCHANGE PROTEIN DSBE"/>
    <property type="match status" value="1"/>
</dbReference>
<evidence type="ECO:0000256" key="3">
    <source>
        <dbReference type="ARBA" id="ARBA00022968"/>
    </source>
</evidence>
<sequence length="179" mass="20400">MPRMGRWSWGVPITVALIFLALLGWAFIERGRTAPTAGPAPDFTLSLYEDYDGGLGIREFRLREWRGHPVVINFWASWCKPCEEEAPLLEALWRKYRERGVIFVGVDYLDVPSAALDYLRRFEITYPNGPDLGTRISRLYRITGVPETFVVDPEGQVVFYKAAPIRPGELEAVLDPLVK</sequence>
<keyword evidence="2" id="KW-0201">Cytochrome c-type biogenesis</keyword>
<dbReference type="Pfam" id="PF00578">
    <property type="entry name" value="AhpC-TSA"/>
    <property type="match status" value="1"/>
</dbReference>
<dbReference type="InterPro" id="IPR036249">
    <property type="entry name" value="Thioredoxin-like_sf"/>
</dbReference>
<feature type="domain" description="Thioredoxin" evidence="7">
    <location>
        <begin position="34"/>
        <end position="179"/>
    </location>
</feature>
<dbReference type="GO" id="GO:0017004">
    <property type="term" value="P:cytochrome complex assembly"/>
    <property type="evidence" value="ECO:0007669"/>
    <property type="project" value="UniProtKB-KW"/>
</dbReference>
<keyword evidence="6" id="KW-1133">Transmembrane helix</keyword>
<keyword evidence="3" id="KW-0735">Signal-anchor</keyword>
<dbReference type="GO" id="GO:0016209">
    <property type="term" value="F:antioxidant activity"/>
    <property type="evidence" value="ECO:0007669"/>
    <property type="project" value="InterPro"/>
</dbReference>
<dbReference type="PANTHER" id="PTHR42852">
    <property type="entry name" value="THIOL:DISULFIDE INTERCHANGE PROTEIN DSBE"/>
    <property type="match status" value="1"/>
</dbReference>
<dbReference type="InterPro" id="IPR013766">
    <property type="entry name" value="Thioredoxin_domain"/>
</dbReference>
<reference evidence="9" key="1">
    <citation type="submission" date="2017-06" db="EMBL/GenBank/DDBJ databases">
        <authorList>
            <person name="Varghese N."/>
            <person name="Submissions S."/>
        </authorList>
    </citation>
    <scope>NUCLEOTIDE SEQUENCE [LARGE SCALE GENOMIC DNA]</scope>
    <source>
        <strain evidence="9">JAD2</strain>
    </source>
</reference>
<dbReference type="InParanoid" id="A0A212QSM3"/>
<dbReference type="InterPro" id="IPR000866">
    <property type="entry name" value="AhpC/TSA"/>
</dbReference>
<evidence type="ECO:0000313" key="8">
    <source>
        <dbReference type="EMBL" id="SNB62620.1"/>
    </source>
</evidence>
<gene>
    <name evidence="8" type="ORF">SAMN02746019_00005570</name>
</gene>
<dbReference type="OrthoDB" id="25753at2"/>
<accession>A0A212QSM3</accession>
<keyword evidence="5" id="KW-0676">Redox-active center</keyword>
<evidence type="ECO:0000313" key="9">
    <source>
        <dbReference type="Proteomes" id="UP000197025"/>
    </source>
</evidence>
<keyword evidence="4" id="KW-1015">Disulfide bond</keyword>
<dbReference type="Gene3D" id="3.40.30.10">
    <property type="entry name" value="Glutaredoxin"/>
    <property type="match status" value="1"/>
</dbReference>
<evidence type="ECO:0000256" key="6">
    <source>
        <dbReference type="SAM" id="Phobius"/>
    </source>
</evidence>
<name>A0A212QSM3_9CHLR</name>
<keyword evidence="6" id="KW-0812">Transmembrane</keyword>
<protein>
    <submittedName>
        <fullName evidence="8">Cytochrome c biogenesis protein CcmG, thiol:disulfide interchange protein DsbE</fullName>
    </submittedName>
</protein>
<keyword evidence="9" id="KW-1185">Reference proteome</keyword>
<evidence type="ECO:0000256" key="1">
    <source>
        <dbReference type="ARBA" id="ARBA00004196"/>
    </source>
</evidence>
<keyword evidence="6" id="KW-0472">Membrane</keyword>
<dbReference type="RefSeq" id="WP_088570824.1">
    <property type="nucleotide sequence ID" value="NZ_FYEK01000022.1"/>
</dbReference>
<dbReference type="GO" id="GO:0016491">
    <property type="term" value="F:oxidoreductase activity"/>
    <property type="evidence" value="ECO:0007669"/>
    <property type="project" value="InterPro"/>
</dbReference>
<dbReference type="CDD" id="cd02966">
    <property type="entry name" value="TlpA_like_family"/>
    <property type="match status" value="1"/>
</dbReference>
<evidence type="ECO:0000256" key="5">
    <source>
        <dbReference type="ARBA" id="ARBA00023284"/>
    </source>
</evidence>